<reference evidence="3 4" key="1">
    <citation type="journal article" date="2014" name="Int. J. Syst. Evol. Microbiol.">
        <title>Methanobacterium paludis sp. nov. and a novel strain of Methanobacterium lacus isolated from northern peatlands.</title>
        <authorList>
            <person name="Cadillo-Quiroz H."/>
            <person name="Brauer S.L."/>
            <person name="Goodson N."/>
            <person name="Yavitt J.B."/>
            <person name="Zinder S.H."/>
        </authorList>
    </citation>
    <scope>NUCLEOTIDE SEQUENCE [LARGE SCALE GENOMIC DNA]</scope>
    <source>
        <strain evidence="4">DSM 25820 / JCM 18151 / SWAN1</strain>
    </source>
</reference>
<dbReference type="InterPro" id="IPR011042">
    <property type="entry name" value="6-blade_b-propeller_TolB-like"/>
</dbReference>
<keyword evidence="1" id="KW-0812">Transmembrane</keyword>
<dbReference type="eggNOG" id="arCOG02796">
    <property type="taxonomic scope" value="Archaea"/>
</dbReference>
<name>F6D1W1_METPW</name>
<proteinExistence type="predicted"/>
<dbReference type="InterPro" id="IPR011041">
    <property type="entry name" value="Quinoprot_gluc/sorb_DH_b-prop"/>
</dbReference>
<sequence>MVLVMNRKIILITIVLFLLVLLSFMLFSPKPMNQSENETEVLAQNLDTPWAMDFLPNDAIIFTQRGGKVSTLDKNGVKTVGDINVIQNGESGLLGIAVDPQFAENRYVYLYYTSDSGNRVSRFVLKDKLENETVLIDNIPSAQIHNGGRIKFGPDGELYVTTGDASNGTSAQDKNSLAGKILRLNKDGSVPADNPFNNYVYSYSHRDPQGIAWNTQNGTLYESEHGNVRNDEINIITMGSNYGWPIHEGNGTFQGYVSPIRCYTEFTLAPSGIAFYKNNLYVAGLRGNQLRKVSLSEDGKTVVGEQALFTDLGRIRDVVEHNGYLYICTSNRDGRGIPKIADDKIIRIKVD</sequence>
<dbReference type="GO" id="GO:0008876">
    <property type="term" value="F:quinoprotein glucose dehydrogenase activity"/>
    <property type="evidence" value="ECO:0007669"/>
    <property type="project" value="UniProtKB-EC"/>
</dbReference>
<dbReference type="PANTHER" id="PTHR19328:SF13">
    <property type="entry name" value="HIPL1 PROTEIN"/>
    <property type="match status" value="1"/>
</dbReference>
<evidence type="ECO:0000313" key="3">
    <source>
        <dbReference type="EMBL" id="AEG19033.1"/>
    </source>
</evidence>
<dbReference type="HOGENOM" id="CLU_012253_0_0_2"/>
<dbReference type="PANTHER" id="PTHR19328">
    <property type="entry name" value="HEDGEHOG-INTERACTING PROTEIN"/>
    <property type="match status" value="1"/>
</dbReference>
<dbReference type="Gene3D" id="2.120.10.30">
    <property type="entry name" value="TolB, C-terminal domain"/>
    <property type="match status" value="1"/>
</dbReference>
<evidence type="ECO:0000259" key="2">
    <source>
        <dbReference type="Pfam" id="PF07995"/>
    </source>
</evidence>
<dbReference type="SUPFAM" id="SSF50952">
    <property type="entry name" value="Soluble quinoprotein glucose dehydrogenase"/>
    <property type="match status" value="1"/>
</dbReference>
<keyword evidence="3" id="KW-0560">Oxidoreductase</keyword>
<dbReference type="EMBL" id="CP002772">
    <property type="protein sequence ID" value="AEG19033.1"/>
    <property type="molecule type" value="Genomic_DNA"/>
</dbReference>
<accession>F6D1W1</accession>
<feature type="transmembrane region" description="Helical" evidence="1">
    <location>
        <begin position="9"/>
        <end position="27"/>
    </location>
</feature>
<dbReference type="Proteomes" id="UP000009231">
    <property type="component" value="Chromosome"/>
</dbReference>
<keyword evidence="4" id="KW-1185">Reference proteome</keyword>
<dbReference type="InterPro" id="IPR012938">
    <property type="entry name" value="Glc/Sorbosone_DH"/>
</dbReference>
<organism evidence="3 4">
    <name type="scientific">Methanobacterium paludis (strain DSM 25820 / JCM 18151 / SWAN1)</name>
    <dbReference type="NCBI Taxonomy" id="868131"/>
    <lineage>
        <taxon>Archaea</taxon>
        <taxon>Methanobacteriati</taxon>
        <taxon>Methanobacteriota</taxon>
        <taxon>Methanomada group</taxon>
        <taxon>Methanobacteria</taxon>
        <taxon>Methanobacteriales</taxon>
        <taxon>Methanobacteriaceae</taxon>
        <taxon>Methanobacterium</taxon>
    </lineage>
</organism>
<protein>
    <submittedName>
        <fullName evidence="3">Quinoprotein glucose dehydrogenase</fullName>
        <ecNumber evidence="3">1.1.5.2</ecNumber>
    </submittedName>
</protein>
<dbReference type="EC" id="1.1.5.2" evidence="3"/>
<evidence type="ECO:0000256" key="1">
    <source>
        <dbReference type="SAM" id="Phobius"/>
    </source>
</evidence>
<dbReference type="AlphaFoldDB" id="F6D1W1"/>
<keyword evidence="1" id="KW-0472">Membrane</keyword>
<keyword evidence="1" id="KW-1133">Transmembrane helix</keyword>
<evidence type="ECO:0000313" key="4">
    <source>
        <dbReference type="Proteomes" id="UP000009231"/>
    </source>
</evidence>
<dbReference type="Pfam" id="PF07995">
    <property type="entry name" value="GSDH"/>
    <property type="match status" value="1"/>
</dbReference>
<feature type="domain" description="Glucose/Sorbosone dehydrogenase" evidence="2">
    <location>
        <begin position="46"/>
        <end position="335"/>
    </location>
</feature>
<gene>
    <name evidence="3" type="ordered locus">MSWAN_2024</name>
</gene>
<dbReference type="KEGG" id="mew:MSWAN_2024"/>